<evidence type="ECO:0000313" key="1">
    <source>
        <dbReference type="EMBL" id="CAG8565336.1"/>
    </source>
</evidence>
<dbReference type="Proteomes" id="UP000789702">
    <property type="component" value="Unassembled WGS sequence"/>
</dbReference>
<feature type="non-terminal residue" evidence="1">
    <location>
        <position position="1"/>
    </location>
</feature>
<name>A0ACA9M6H9_9GLOM</name>
<proteinExistence type="predicted"/>
<organism evidence="1 2">
    <name type="scientific">Dentiscutata heterogama</name>
    <dbReference type="NCBI Taxonomy" id="1316150"/>
    <lineage>
        <taxon>Eukaryota</taxon>
        <taxon>Fungi</taxon>
        <taxon>Fungi incertae sedis</taxon>
        <taxon>Mucoromycota</taxon>
        <taxon>Glomeromycotina</taxon>
        <taxon>Glomeromycetes</taxon>
        <taxon>Diversisporales</taxon>
        <taxon>Gigasporaceae</taxon>
        <taxon>Dentiscutata</taxon>
    </lineage>
</organism>
<reference evidence="1" key="1">
    <citation type="submission" date="2021-06" db="EMBL/GenBank/DDBJ databases">
        <authorList>
            <person name="Kallberg Y."/>
            <person name="Tangrot J."/>
            <person name="Rosling A."/>
        </authorList>
    </citation>
    <scope>NUCLEOTIDE SEQUENCE</scope>
    <source>
        <strain evidence="1">IL203A</strain>
    </source>
</reference>
<dbReference type="EMBL" id="CAJVPU010006853">
    <property type="protein sequence ID" value="CAG8565336.1"/>
    <property type="molecule type" value="Genomic_DNA"/>
</dbReference>
<gene>
    <name evidence="1" type="ORF">DHETER_LOCUS5825</name>
</gene>
<evidence type="ECO:0000313" key="2">
    <source>
        <dbReference type="Proteomes" id="UP000789702"/>
    </source>
</evidence>
<sequence length="83" mass="9067">QLQWLQNIGGPQNANGQLQRTTNNSMLPMRPHNIANLFTGTSVQQYTDLINGTNPFTGAHGVENPPPQNSEFTTQLFLGGSFP</sequence>
<accession>A0ACA9M6H9</accession>
<protein>
    <submittedName>
        <fullName evidence="1">10409_t:CDS:1</fullName>
    </submittedName>
</protein>
<keyword evidence="2" id="KW-1185">Reference proteome</keyword>
<comment type="caution">
    <text evidence="1">The sequence shown here is derived from an EMBL/GenBank/DDBJ whole genome shotgun (WGS) entry which is preliminary data.</text>
</comment>